<evidence type="ECO:0000259" key="2">
    <source>
        <dbReference type="Pfam" id="PF21455"/>
    </source>
</evidence>
<protein>
    <submittedName>
        <fullName evidence="3">Pyrrolysine biosynthesis protein PylD</fullName>
    </submittedName>
</protein>
<keyword evidence="4" id="KW-1185">Reference proteome</keyword>
<feature type="domain" description="Quinate/shikimate 5-dehydrogenase/glutamyl-tRNA reductase" evidence="1">
    <location>
        <begin position="141"/>
        <end position="227"/>
    </location>
</feature>
<dbReference type="InterPro" id="IPR006151">
    <property type="entry name" value="Shikm_DH/Glu-tRNA_Rdtase"/>
</dbReference>
<evidence type="ECO:0000259" key="1">
    <source>
        <dbReference type="Pfam" id="PF01488"/>
    </source>
</evidence>
<gene>
    <name evidence="3" type="ORF">HDG70_002253</name>
</gene>
<accession>A0ABX2RBF4</accession>
<dbReference type="Proteomes" id="UP000604066">
    <property type="component" value="Unassembled WGS sequence"/>
</dbReference>
<comment type="caution">
    <text evidence="3">The sequence shown here is derived from an EMBL/GenBank/DDBJ whole genome shotgun (WGS) entry which is preliminary data.</text>
</comment>
<proteinExistence type="predicted"/>
<dbReference type="Gene3D" id="3.40.50.12150">
    <property type="match status" value="1"/>
</dbReference>
<dbReference type="InterPro" id="IPR036291">
    <property type="entry name" value="NAD(P)-bd_dom_sf"/>
</dbReference>
<dbReference type="NCBIfam" id="TIGR03911">
    <property type="entry name" value="pyrrolys_PylD"/>
    <property type="match status" value="1"/>
</dbReference>
<dbReference type="Pfam" id="PF01488">
    <property type="entry name" value="Shikimate_DH"/>
    <property type="match status" value="1"/>
</dbReference>
<name>A0ABX2RBF4_9THEO</name>
<dbReference type="SUPFAM" id="SSF51735">
    <property type="entry name" value="NAD(P)-binding Rossmann-fold domains"/>
    <property type="match status" value="1"/>
</dbReference>
<dbReference type="Gene3D" id="3.40.50.720">
    <property type="entry name" value="NAD(P)-binding Rossmann-like Domain"/>
    <property type="match status" value="1"/>
</dbReference>
<dbReference type="Pfam" id="PF21455">
    <property type="entry name" value="PylD_N"/>
    <property type="match status" value="1"/>
</dbReference>
<evidence type="ECO:0000313" key="4">
    <source>
        <dbReference type="Proteomes" id="UP000604066"/>
    </source>
</evidence>
<dbReference type="RefSeq" id="WP_028052233.1">
    <property type="nucleotide sequence ID" value="NZ_ATYG01000016.1"/>
</dbReference>
<dbReference type="EMBL" id="JACCBS010000003">
    <property type="protein sequence ID" value="NYE58502.1"/>
    <property type="molecule type" value="Genomic_DNA"/>
</dbReference>
<organism evidence="3 4">
    <name type="scientific">Carboxydothermus ferrireducens DSM 11255</name>
    <dbReference type="NCBI Taxonomy" id="1119529"/>
    <lineage>
        <taxon>Bacteria</taxon>
        <taxon>Bacillati</taxon>
        <taxon>Bacillota</taxon>
        <taxon>Clostridia</taxon>
        <taxon>Thermoanaerobacterales</taxon>
        <taxon>Thermoanaerobacteraceae</taxon>
        <taxon>Carboxydothermus</taxon>
    </lineage>
</organism>
<feature type="domain" description="Pyrrolysine biosynthesis protein PylD N-terminal" evidence="2">
    <location>
        <begin position="9"/>
        <end position="123"/>
    </location>
</feature>
<evidence type="ECO:0000313" key="3">
    <source>
        <dbReference type="EMBL" id="NYE58502.1"/>
    </source>
</evidence>
<reference evidence="3 4" key="1">
    <citation type="submission" date="2020-07" db="EMBL/GenBank/DDBJ databases">
        <title>Genomic Encyclopedia of Type Strains, Phase III (KMG-III): the genomes of soil and plant-associated and newly described type strains.</title>
        <authorList>
            <person name="Whitman W."/>
        </authorList>
    </citation>
    <scope>NUCLEOTIDE SEQUENCE [LARGE SCALE GENOMIC DNA]</scope>
    <source>
        <strain evidence="3 4">DSM 11255</strain>
    </source>
</reference>
<sequence length="272" mass="30173">MTRLTNFDIANISANLKNYDQELFLKAGLRLKEIAAKATQKDVTIEKINYKVAVIPMTCGQGVIEGFAETVRDIIKFLGFNAFVCQKSDVAGFVEALDKRAKIILMADDEKFIAYNLENHKISDNDKATAKGYVIALDSMVKGVQGKDILLLGAGRVGSYAAFYLTNLGAHLAIYDIEQQKALNLARKVNDAFNIEPKIIFNLDDALKRYDIIFDATPAPQIINEQHLSENKFIAAPGIPLGVKNELIPMIQQRLIHDPLQIGVATMIYDVL</sequence>
<dbReference type="InterPro" id="IPR023914">
    <property type="entry name" value="Pyrrolys_PylD"/>
</dbReference>
<dbReference type="InterPro" id="IPR048757">
    <property type="entry name" value="PylD_N"/>
</dbReference>